<dbReference type="Pfam" id="PF01566">
    <property type="entry name" value="Nramp"/>
    <property type="match status" value="1"/>
</dbReference>
<keyword evidence="7" id="KW-1185">Reference proteome</keyword>
<feature type="transmembrane region" description="Helical" evidence="5">
    <location>
        <begin position="379"/>
        <end position="403"/>
    </location>
</feature>
<evidence type="ECO:0000313" key="6">
    <source>
        <dbReference type="EMBL" id="MFC7335613.1"/>
    </source>
</evidence>
<proteinExistence type="predicted"/>
<gene>
    <name evidence="6" type="ORF">ACFQY0_00370</name>
</gene>
<evidence type="ECO:0000313" key="7">
    <source>
        <dbReference type="Proteomes" id="UP001596472"/>
    </source>
</evidence>
<feature type="transmembrane region" description="Helical" evidence="5">
    <location>
        <begin position="37"/>
        <end position="59"/>
    </location>
</feature>
<feature type="transmembrane region" description="Helical" evidence="5">
    <location>
        <begin position="140"/>
        <end position="160"/>
    </location>
</feature>
<dbReference type="RefSeq" id="WP_379707899.1">
    <property type="nucleotide sequence ID" value="NZ_JBHTBS010000001.1"/>
</dbReference>
<reference evidence="7" key="1">
    <citation type="journal article" date="2019" name="Int. J. Syst. Evol. Microbiol.">
        <title>The Global Catalogue of Microorganisms (GCM) 10K type strain sequencing project: providing services to taxonomists for standard genome sequencing and annotation.</title>
        <authorList>
            <consortium name="The Broad Institute Genomics Platform"/>
            <consortium name="The Broad Institute Genome Sequencing Center for Infectious Disease"/>
            <person name="Wu L."/>
            <person name="Ma J."/>
        </authorList>
    </citation>
    <scope>NUCLEOTIDE SEQUENCE [LARGE SCALE GENOMIC DNA]</scope>
    <source>
        <strain evidence="7">CGMCC 4.1467</strain>
    </source>
</reference>
<dbReference type="InterPro" id="IPR001046">
    <property type="entry name" value="NRAMP_fam"/>
</dbReference>
<comment type="caution">
    <text evidence="6">The sequence shown here is derived from an EMBL/GenBank/DDBJ whole genome shotgun (WGS) entry which is preliminary data.</text>
</comment>
<name>A0ABW2KZZ8_9BACT</name>
<keyword evidence="3 5" id="KW-1133">Transmembrane helix</keyword>
<sequence length="542" mass="57746">MTPERENQLVDEAQTKGTLGKAAIYARLSGPGWMQGAITLGGGSLAGALYLGVIAGFGLMWLQPLAMICGIIMLAAIAYVTLTTEQRPFGAINQHLSPLLGWAWLIATIMANIVWCMPQFNLASAAVQQNLLPGIGDGNLTTIVICIILFCIGFGINVLYESEGRGVGIFDMIIKVMVGLIVLSFFAVVITLSTSGAIDWGKIFAGLIPDPSLLFKPAAGFSELIAASSDPAWWTNKIVNDQRDIIITAFGTAVGINMTWLLPYSLLKKRWGKKHRGLAIFDLSIGLFIPFFLATSCVVIAAASQFHTSTKDVLDAQGNPFPKTEAAYTKTIAGFESRPEAQATNAQDKELAAMLVSRDNFQLATTLEPLAGKVVSQKIFGFGVLGMAVSTIIILMLMNGLAFQELLGAPGSKSAHFLGCAVSGLMGAAGPFIWTGEAKAAFAIPTSVIGGSLIPIAYFTFFLLMNSKKVLGDHRPTGGKRILWNTLMATATGIATFGSVWVLKSKANFDSWHGMIPAAGLAILVILFVVGTLSFLKNERRA</sequence>
<evidence type="ECO:0000256" key="5">
    <source>
        <dbReference type="SAM" id="Phobius"/>
    </source>
</evidence>
<feature type="transmembrane region" description="Helical" evidence="5">
    <location>
        <begin position="96"/>
        <end position="120"/>
    </location>
</feature>
<keyword evidence="2 5" id="KW-0812">Transmembrane</keyword>
<dbReference type="Proteomes" id="UP001596472">
    <property type="component" value="Unassembled WGS sequence"/>
</dbReference>
<evidence type="ECO:0000256" key="3">
    <source>
        <dbReference type="ARBA" id="ARBA00022989"/>
    </source>
</evidence>
<feature type="transmembrane region" description="Helical" evidence="5">
    <location>
        <begin position="515"/>
        <end position="536"/>
    </location>
</feature>
<evidence type="ECO:0000256" key="1">
    <source>
        <dbReference type="ARBA" id="ARBA00004141"/>
    </source>
</evidence>
<feature type="transmembrane region" description="Helical" evidence="5">
    <location>
        <begin position="65"/>
        <end position="84"/>
    </location>
</feature>
<feature type="transmembrane region" description="Helical" evidence="5">
    <location>
        <begin position="245"/>
        <end position="267"/>
    </location>
</feature>
<keyword evidence="4 5" id="KW-0472">Membrane</keyword>
<feature type="transmembrane region" description="Helical" evidence="5">
    <location>
        <begin position="415"/>
        <end position="434"/>
    </location>
</feature>
<comment type="subcellular location">
    <subcellularLocation>
        <location evidence="1">Membrane</location>
        <topology evidence="1">Multi-pass membrane protein</topology>
    </subcellularLocation>
</comment>
<dbReference type="EMBL" id="JBHTBS010000001">
    <property type="protein sequence ID" value="MFC7335613.1"/>
    <property type="molecule type" value="Genomic_DNA"/>
</dbReference>
<protein>
    <submittedName>
        <fullName evidence="6">Divalent metal cation transporter</fullName>
    </submittedName>
</protein>
<accession>A0ABW2KZZ8</accession>
<feature type="transmembrane region" description="Helical" evidence="5">
    <location>
        <begin position="172"/>
        <end position="192"/>
    </location>
</feature>
<evidence type="ECO:0000256" key="2">
    <source>
        <dbReference type="ARBA" id="ARBA00022692"/>
    </source>
</evidence>
<evidence type="ECO:0000256" key="4">
    <source>
        <dbReference type="ARBA" id="ARBA00023136"/>
    </source>
</evidence>
<organism evidence="6 7">
    <name type="scientific">Haloferula chungangensis</name>
    <dbReference type="NCBI Taxonomy" id="1048331"/>
    <lineage>
        <taxon>Bacteria</taxon>
        <taxon>Pseudomonadati</taxon>
        <taxon>Verrucomicrobiota</taxon>
        <taxon>Verrucomicrobiia</taxon>
        <taxon>Verrucomicrobiales</taxon>
        <taxon>Verrucomicrobiaceae</taxon>
        <taxon>Haloferula</taxon>
    </lineage>
</organism>
<feature type="transmembrane region" description="Helical" evidence="5">
    <location>
        <begin position="482"/>
        <end position="503"/>
    </location>
</feature>
<feature type="transmembrane region" description="Helical" evidence="5">
    <location>
        <begin position="440"/>
        <end position="461"/>
    </location>
</feature>
<feature type="transmembrane region" description="Helical" evidence="5">
    <location>
        <begin position="279"/>
        <end position="303"/>
    </location>
</feature>